<keyword evidence="3" id="KW-0804">Transcription</keyword>
<dbReference type="PATRIC" id="fig|1121022.4.peg.4538"/>
<dbReference type="Proteomes" id="UP000017837">
    <property type="component" value="Unassembled WGS sequence"/>
</dbReference>
<evidence type="ECO:0000313" key="8">
    <source>
        <dbReference type="Proteomes" id="UP000017837"/>
    </source>
</evidence>
<dbReference type="SUPFAM" id="SSF48498">
    <property type="entry name" value="Tetracyclin repressor-like, C-terminal domain"/>
    <property type="match status" value="1"/>
</dbReference>
<accession>V4NHS2</accession>
<dbReference type="Gene3D" id="1.10.10.60">
    <property type="entry name" value="Homeodomain-like"/>
    <property type="match status" value="1"/>
</dbReference>
<dbReference type="Pfam" id="PF16925">
    <property type="entry name" value="TetR_C_13"/>
    <property type="match status" value="1"/>
</dbReference>
<dbReference type="AlphaFoldDB" id="V4NHS2"/>
<evidence type="ECO:0000259" key="6">
    <source>
        <dbReference type="PROSITE" id="PS50977"/>
    </source>
</evidence>
<gene>
    <name evidence="7" type="ORF">ABENE_22160</name>
</gene>
<name>V4NHS2_9CAUL</name>
<keyword evidence="8" id="KW-1185">Reference proteome</keyword>
<dbReference type="InterPro" id="IPR011075">
    <property type="entry name" value="TetR_C"/>
</dbReference>
<dbReference type="Gene3D" id="1.10.357.10">
    <property type="entry name" value="Tetracycline Repressor, domain 2"/>
    <property type="match status" value="1"/>
</dbReference>
<dbReference type="SUPFAM" id="SSF46689">
    <property type="entry name" value="Homeodomain-like"/>
    <property type="match status" value="1"/>
</dbReference>
<dbReference type="eggNOG" id="COG1309">
    <property type="taxonomic scope" value="Bacteria"/>
</dbReference>
<dbReference type="PROSITE" id="PS01081">
    <property type="entry name" value="HTH_TETR_1"/>
    <property type="match status" value="1"/>
</dbReference>
<feature type="compositionally biased region" description="Basic and acidic residues" evidence="5">
    <location>
        <begin position="191"/>
        <end position="207"/>
    </location>
</feature>
<dbReference type="InterPro" id="IPR023772">
    <property type="entry name" value="DNA-bd_HTH_TetR-type_CS"/>
</dbReference>
<evidence type="ECO:0000256" key="5">
    <source>
        <dbReference type="SAM" id="MobiDB-lite"/>
    </source>
</evidence>
<evidence type="ECO:0000256" key="2">
    <source>
        <dbReference type="ARBA" id="ARBA00023125"/>
    </source>
</evidence>
<dbReference type="EMBL" id="AWGB01000092">
    <property type="protein sequence ID" value="ESQ81397.1"/>
    <property type="molecule type" value="Genomic_DNA"/>
</dbReference>
<dbReference type="PANTHER" id="PTHR47506">
    <property type="entry name" value="TRANSCRIPTIONAL REGULATORY PROTEIN"/>
    <property type="match status" value="1"/>
</dbReference>
<dbReference type="InterPro" id="IPR009057">
    <property type="entry name" value="Homeodomain-like_sf"/>
</dbReference>
<evidence type="ECO:0000256" key="4">
    <source>
        <dbReference type="PROSITE-ProRule" id="PRU00335"/>
    </source>
</evidence>
<dbReference type="GO" id="GO:0003677">
    <property type="term" value="F:DNA binding"/>
    <property type="evidence" value="ECO:0007669"/>
    <property type="project" value="UniProtKB-UniRule"/>
</dbReference>
<evidence type="ECO:0000256" key="1">
    <source>
        <dbReference type="ARBA" id="ARBA00023015"/>
    </source>
</evidence>
<feature type="region of interest" description="Disordered" evidence="5">
    <location>
        <begin position="178"/>
        <end position="207"/>
    </location>
</feature>
<comment type="caution">
    <text evidence="7">The sequence shown here is derived from an EMBL/GenBank/DDBJ whole genome shotgun (WGS) entry which is preliminary data.</text>
</comment>
<proteinExistence type="predicted"/>
<dbReference type="InterPro" id="IPR036271">
    <property type="entry name" value="Tet_transcr_reg_TetR-rel_C_sf"/>
</dbReference>
<dbReference type="PROSITE" id="PS50977">
    <property type="entry name" value="HTH_TETR_2"/>
    <property type="match status" value="1"/>
</dbReference>
<dbReference type="STRING" id="1121022.GCA_000376105_04412"/>
<keyword evidence="1" id="KW-0805">Transcription regulation</keyword>
<reference evidence="7 8" key="1">
    <citation type="journal article" date="2014" name="Nature">
        <title>Sequential evolution of bacterial morphology by co-option of a developmental regulator.</title>
        <authorList>
            <person name="Jiang C."/>
            <person name="Brown P.J."/>
            <person name="Ducret A."/>
            <person name="Brun Y.V."/>
        </authorList>
    </citation>
    <scope>NUCLEOTIDE SEQUENCE [LARGE SCALE GENOMIC DNA]</scope>
    <source>
        <strain evidence="7 8">DSM 16100</strain>
    </source>
</reference>
<sequence length="207" mass="22134">MHLFWNHGYEATSIAELTQAMGITPPSLYAAFGDKRQLFLETVDRYMGGIDAVTKGVLDAATAQDAARELLTSAALGHTGEDTPPGCLVASSIISSSVSAADIREELAGIRRRMEAALRVRIERDVLEGILPASADADMLAGHVFAVVQGMSTLAKDGADRAKLLRIVDCAMNGWPSPVGPRIDGADEGTATERTKYAYDDTRRPSR</sequence>
<feature type="domain" description="HTH tetR-type" evidence="6">
    <location>
        <begin position="1"/>
        <end position="50"/>
    </location>
</feature>
<protein>
    <recommendedName>
        <fullName evidence="6">HTH tetR-type domain-containing protein</fullName>
    </recommendedName>
</protein>
<organism evidence="7 8">
    <name type="scientific">Asticcacaulis benevestitus DSM 16100 = ATCC BAA-896</name>
    <dbReference type="NCBI Taxonomy" id="1121022"/>
    <lineage>
        <taxon>Bacteria</taxon>
        <taxon>Pseudomonadati</taxon>
        <taxon>Pseudomonadota</taxon>
        <taxon>Alphaproteobacteria</taxon>
        <taxon>Caulobacterales</taxon>
        <taxon>Caulobacteraceae</taxon>
        <taxon>Asticcacaulis</taxon>
    </lineage>
</organism>
<evidence type="ECO:0000313" key="7">
    <source>
        <dbReference type="EMBL" id="ESQ81397.1"/>
    </source>
</evidence>
<dbReference type="Pfam" id="PF00440">
    <property type="entry name" value="TetR_N"/>
    <property type="match status" value="1"/>
</dbReference>
<dbReference type="PANTHER" id="PTHR47506:SF1">
    <property type="entry name" value="HTH-TYPE TRANSCRIPTIONAL REGULATOR YJDC"/>
    <property type="match status" value="1"/>
</dbReference>
<dbReference type="InterPro" id="IPR001647">
    <property type="entry name" value="HTH_TetR"/>
</dbReference>
<feature type="DNA-binding region" description="H-T-H motif" evidence="4">
    <location>
        <begin position="13"/>
        <end position="32"/>
    </location>
</feature>
<evidence type="ECO:0000256" key="3">
    <source>
        <dbReference type="ARBA" id="ARBA00023163"/>
    </source>
</evidence>
<keyword evidence="2 4" id="KW-0238">DNA-binding</keyword>